<sequence length="59" mass="7077">MSWRAFSTLKAELLWRQAWGIRHEAEEAIAHYINDFYNPQRLHSALQWKNSPDHERKAA</sequence>
<feature type="domain" description="Integrase catalytic" evidence="1">
    <location>
        <begin position="6"/>
        <end position="49"/>
    </location>
</feature>
<name>A0ABX0KCT2_9PROT</name>
<gene>
    <name evidence="2" type="ORF">GOB84_15620</name>
</gene>
<organism evidence="2 3">
    <name type="scientific">Acetobacter fallax</name>
    <dbReference type="NCBI Taxonomy" id="1737473"/>
    <lineage>
        <taxon>Bacteria</taxon>
        <taxon>Pseudomonadati</taxon>
        <taxon>Pseudomonadota</taxon>
        <taxon>Alphaproteobacteria</taxon>
        <taxon>Acetobacterales</taxon>
        <taxon>Acetobacteraceae</taxon>
        <taxon>Acetobacter</taxon>
    </lineage>
</organism>
<comment type="caution">
    <text evidence="2">The sequence shown here is derived from an EMBL/GenBank/DDBJ whole genome shotgun (WGS) entry which is preliminary data.</text>
</comment>
<evidence type="ECO:0000313" key="3">
    <source>
        <dbReference type="Proteomes" id="UP000615326"/>
    </source>
</evidence>
<dbReference type="InterPro" id="IPR001584">
    <property type="entry name" value="Integrase_cat-core"/>
</dbReference>
<dbReference type="Pfam" id="PF13333">
    <property type="entry name" value="rve_2"/>
    <property type="match status" value="1"/>
</dbReference>
<protein>
    <submittedName>
        <fullName evidence="2">IS3 family transposase</fullName>
    </submittedName>
</protein>
<dbReference type="Proteomes" id="UP000615326">
    <property type="component" value="Unassembled WGS sequence"/>
</dbReference>
<proteinExistence type="predicted"/>
<dbReference type="EMBL" id="WOSW01000045">
    <property type="protein sequence ID" value="NHO33946.1"/>
    <property type="molecule type" value="Genomic_DNA"/>
</dbReference>
<accession>A0ABX0KCT2</accession>
<reference evidence="2 3" key="1">
    <citation type="journal article" date="2020" name="Int. J. Syst. Evol. Microbiol.">
        <title>Novel acetic acid bacteria from cider fermentations: Acetobacter conturbans sp. nov. and Acetobacter fallax sp. nov.</title>
        <authorList>
            <person name="Sombolestani A.S."/>
            <person name="Cleenwerck I."/>
            <person name="Cnockaert M."/>
            <person name="Borremans W."/>
            <person name="Wieme A.D."/>
            <person name="De Vuyst L."/>
            <person name="Vandamme P."/>
        </authorList>
    </citation>
    <scope>NUCLEOTIDE SEQUENCE [LARGE SCALE GENOMIC DNA]</scope>
    <source>
        <strain evidence="2 3">LMG 1637</strain>
    </source>
</reference>
<keyword evidence="3" id="KW-1185">Reference proteome</keyword>
<evidence type="ECO:0000259" key="1">
    <source>
        <dbReference type="Pfam" id="PF13333"/>
    </source>
</evidence>
<evidence type="ECO:0000313" key="2">
    <source>
        <dbReference type="EMBL" id="NHO33946.1"/>
    </source>
</evidence>